<gene>
    <name evidence="1" type="ORF">E1292_36935</name>
</gene>
<evidence type="ECO:0000313" key="2">
    <source>
        <dbReference type="Proteomes" id="UP000295258"/>
    </source>
</evidence>
<evidence type="ECO:0000313" key="1">
    <source>
        <dbReference type="EMBL" id="TDC97561.1"/>
    </source>
</evidence>
<dbReference type="GO" id="GO:0016491">
    <property type="term" value="F:oxidoreductase activity"/>
    <property type="evidence" value="ECO:0007669"/>
    <property type="project" value="InterPro"/>
</dbReference>
<dbReference type="EMBL" id="SMKO01000151">
    <property type="protein sequence ID" value="TDC97561.1"/>
    <property type="molecule type" value="Genomic_DNA"/>
</dbReference>
<dbReference type="InterPro" id="IPR004378">
    <property type="entry name" value="F420H2_quin_Rdtase"/>
</dbReference>
<sequence>MGSRPVRRAVIRGIAAFKRWTYRGGRPSAFMRFVNRLDVLMYRFRWSAPRQGAILQVAGRRSGSLSQVPVAIAEHRDAEFLVSMLGPDANWVRNVRAAGGRALLRRHGREIPVMLEEVPPERRAEILRRYLAIAPGARPHLGLAPAAPLEQFRRIAPRHPVFRIIDGEAQRGGHRVAGHEGGAVTRPR</sequence>
<proteinExistence type="predicted"/>
<reference evidence="1 2" key="1">
    <citation type="submission" date="2019-03" db="EMBL/GenBank/DDBJ databases">
        <title>Draft genome sequences of novel Actinobacteria.</title>
        <authorList>
            <person name="Sahin N."/>
            <person name="Ay H."/>
            <person name="Saygin H."/>
        </authorList>
    </citation>
    <scope>NUCLEOTIDE SEQUENCE [LARGE SCALE GENOMIC DNA]</scope>
    <source>
        <strain evidence="1 2">KC310</strain>
    </source>
</reference>
<dbReference type="Pfam" id="PF04075">
    <property type="entry name" value="F420H2_quin_red"/>
    <property type="match status" value="1"/>
</dbReference>
<protein>
    <submittedName>
        <fullName evidence="1">DUF385 domain-containing protein</fullName>
    </submittedName>
</protein>
<dbReference type="InterPro" id="IPR012349">
    <property type="entry name" value="Split_barrel_FMN-bd"/>
</dbReference>
<accession>A0A4R4UZ28</accession>
<dbReference type="Gene3D" id="2.30.110.10">
    <property type="entry name" value="Electron Transport, Fmn-binding Protein, Chain A"/>
    <property type="match status" value="1"/>
</dbReference>
<name>A0A4R4UZ28_9ACTN</name>
<organism evidence="1 2">
    <name type="scientific">Nonomuraea deserti</name>
    <dbReference type="NCBI Taxonomy" id="1848322"/>
    <lineage>
        <taxon>Bacteria</taxon>
        <taxon>Bacillati</taxon>
        <taxon>Actinomycetota</taxon>
        <taxon>Actinomycetes</taxon>
        <taxon>Streptosporangiales</taxon>
        <taxon>Streptosporangiaceae</taxon>
        <taxon>Nonomuraea</taxon>
    </lineage>
</organism>
<dbReference type="Proteomes" id="UP000295258">
    <property type="component" value="Unassembled WGS sequence"/>
</dbReference>
<dbReference type="AlphaFoldDB" id="A0A4R4UZ28"/>
<keyword evidence="2" id="KW-1185">Reference proteome</keyword>
<comment type="caution">
    <text evidence="1">The sequence shown here is derived from an EMBL/GenBank/DDBJ whole genome shotgun (WGS) entry which is preliminary data.</text>
</comment>